<proteinExistence type="predicted"/>
<evidence type="ECO:0000313" key="1">
    <source>
        <dbReference type="EMBL" id="CAG6474777.1"/>
    </source>
</evidence>
<organism evidence="1">
    <name type="scientific">Culex pipiens</name>
    <name type="common">House mosquito</name>
    <dbReference type="NCBI Taxonomy" id="7175"/>
    <lineage>
        <taxon>Eukaryota</taxon>
        <taxon>Metazoa</taxon>
        <taxon>Ecdysozoa</taxon>
        <taxon>Arthropoda</taxon>
        <taxon>Hexapoda</taxon>
        <taxon>Insecta</taxon>
        <taxon>Pterygota</taxon>
        <taxon>Neoptera</taxon>
        <taxon>Endopterygota</taxon>
        <taxon>Diptera</taxon>
        <taxon>Nematocera</taxon>
        <taxon>Culicoidea</taxon>
        <taxon>Culicidae</taxon>
        <taxon>Culicinae</taxon>
        <taxon>Culicini</taxon>
        <taxon>Culex</taxon>
        <taxon>Culex</taxon>
    </lineage>
</organism>
<accession>A0A8D8FJ96</accession>
<reference evidence="1" key="1">
    <citation type="submission" date="2021-05" db="EMBL/GenBank/DDBJ databases">
        <authorList>
            <person name="Alioto T."/>
            <person name="Alioto T."/>
            <person name="Gomez Garrido J."/>
        </authorList>
    </citation>
    <scope>NUCLEOTIDE SEQUENCE</scope>
</reference>
<dbReference type="EMBL" id="HBUE01075479">
    <property type="protein sequence ID" value="CAG6474777.1"/>
    <property type="molecule type" value="Transcribed_RNA"/>
</dbReference>
<protein>
    <submittedName>
        <fullName evidence="1">(northern house mosquito) hypothetical protein</fullName>
    </submittedName>
</protein>
<name>A0A8D8FJ96_CULPI</name>
<sequence length="153" mass="17900">MLGGDPRWRLPAAVLPARRDLPGHVPLHRGSLQPEFSSTGRGLYPVLPAVLQERRHLQQPVGEVRLRLPSRVRERRLLAEHRRVLDSELHQQLDLYRRRGELHLPVFGGVRGRAVRVRDRRVPVEPVPQRGNLYRSDRRLHLRVYRGVRRTDL</sequence>
<dbReference type="AlphaFoldDB" id="A0A8D8FJ96"/>